<protein>
    <submittedName>
        <fullName evidence="2">Uncharacterized protein</fullName>
    </submittedName>
</protein>
<dbReference type="AlphaFoldDB" id="A0A3S5CGU4"/>
<evidence type="ECO:0000256" key="1">
    <source>
        <dbReference type="SAM" id="MobiDB-lite"/>
    </source>
</evidence>
<sequence>MRFGDARRELQSLDVSQAGYRSGRSSAQVEETCPAIPCDRGILACFGPLTRSRRGRHVLTEWGSSVLGAEDTGVLEPGAHLAGRGFPERQTLLHGEWKRWIRPGCRTSRASRRKGDLPSAGPGPTGWCMNI</sequence>
<feature type="region of interest" description="Disordered" evidence="1">
    <location>
        <begin position="109"/>
        <end position="131"/>
    </location>
</feature>
<reference evidence="2" key="1">
    <citation type="submission" date="2018-11" db="EMBL/GenBank/DDBJ databases">
        <authorList>
            <consortium name="Pathogen Informatics"/>
        </authorList>
    </citation>
    <scope>NUCLEOTIDE SEQUENCE</scope>
</reference>
<name>A0A3S5CGU4_9PLAT</name>
<gene>
    <name evidence="2" type="ORF">PXEA_LOCUS13554</name>
</gene>
<proteinExistence type="predicted"/>
<dbReference type="Proteomes" id="UP000784294">
    <property type="component" value="Unassembled WGS sequence"/>
</dbReference>
<evidence type="ECO:0000313" key="2">
    <source>
        <dbReference type="EMBL" id="VEL20114.1"/>
    </source>
</evidence>
<accession>A0A3S5CGU4</accession>
<dbReference type="EMBL" id="CAAALY010044773">
    <property type="protein sequence ID" value="VEL20114.1"/>
    <property type="molecule type" value="Genomic_DNA"/>
</dbReference>
<comment type="caution">
    <text evidence="2">The sequence shown here is derived from an EMBL/GenBank/DDBJ whole genome shotgun (WGS) entry which is preliminary data.</text>
</comment>
<evidence type="ECO:0000313" key="3">
    <source>
        <dbReference type="Proteomes" id="UP000784294"/>
    </source>
</evidence>
<organism evidence="2 3">
    <name type="scientific">Protopolystoma xenopodis</name>
    <dbReference type="NCBI Taxonomy" id="117903"/>
    <lineage>
        <taxon>Eukaryota</taxon>
        <taxon>Metazoa</taxon>
        <taxon>Spiralia</taxon>
        <taxon>Lophotrochozoa</taxon>
        <taxon>Platyhelminthes</taxon>
        <taxon>Monogenea</taxon>
        <taxon>Polyopisthocotylea</taxon>
        <taxon>Polystomatidea</taxon>
        <taxon>Polystomatidae</taxon>
        <taxon>Protopolystoma</taxon>
    </lineage>
</organism>
<keyword evidence="3" id="KW-1185">Reference proteome</keyword>